<evidence type="ECO:0000259" key="4">
    <source>
        <dbReference type="PROSITE" id="PS51149"/>
    </source>
</evidence>
<keyword evidence="1 3" id="KW-0556">Organic radical</keyword>
<evidence type="ECO:0000313" key="6">
    <source>
        <dbReference type="EMBL" id="EDO62661.1"/>
    </source>
</evidence>
<evidence type="ECO:0000256" key="2">
    <source>
        <dbReference type="ARBA" id="ARBA00023239"/>
    </source>
</evidence>
<dbReference type="PANTHER" id="PTHR43641">
    <property type="entry name" value="FORMATE ACETYLTRANSFERASE 3-RELATED"/>
    <property type="match status" value="1"/>
</dbReference>
<reference evidence="6 8" key="1">
    <citation type="submission" date="2007-08" db="EMBL/GenBank/DDBJ databases">
        <title>Draft genome sequence of Clostridium leptum (DSM 753).</title>
        <authorList>
            <person name="Sudarsanam P."/>
            <person name="Ley R."/>
            <person name="Guruge J."/>
            <person name="Turnbaugh P.J."/>
            <person name="Mahowald M."/>
            <person name="Liep D."/>
            <person name="Gordon J."/>
        </authorList>
    </citation>
    <scope>NUCLEOTIDE SEQUENCE [LARGE SCALE GENOMIC DNA]</scope>
    <source>
        <strain evidence="6 8">DSM 753</strain>
    </source>
</reference>
<dbReference type="AlphaFoldDB" id="A7VPJ9"/>
<dbReference type="OrthoDB" id="9803969at2"/>
<name>A7VPJ9_9FIRM</name>
<comment type="caution">
    <text evidence="6">The sequence shown here is derived from an EMBL/GenBank/DDBJ whole genome shotgun (WGS) entry which is preliminary data.</text>
</comment>
<feature type="domain" description="PFL" evidence="5">
    <location>
        <begin position="1"/>
        <end position="602"/>
    </location>
</feature>
<dbReference type="PROSITE" id="PS51554">
    <property type="entry name" value="PFL"/>
    <property type="match status" value="1"/>
</dbReference>
<dbReference type="InterPro" id="IPR051215">
    <property type="entry name" value="GRE"/>
</dbReference>
<dbReference type="SUPFAM" id="SSF51998">
    <property type="entry name" value="PFL-like glycyl radical enzymes"/>
    <property type="match status" value="1"/>
</dbReference>
<feature type="domain" description="Glycine radical" evidence="4">
    <location>
        <begin position="609"/>
        <end position="725"/>
    </location>
</feature>
<evidence type="ECO:0000313" key="9">
    <source>
        <dbReference type="Proteomes" id="UP000220611"/>
    </source>
</evidence>
<evidence type="ECO:0000259" key="5">
    <source>
        <dbReference type="PROSITE" id="PS51554"/>
    </source>
</evidence>
<keyword evidence="2" id="KW-0456">Lyase</keyword>
<feature type="modified residue" description="Glycine radical" evidence="3">
    <location>
        <position position="701"/>
    </location>
</feature>
<dbReference type="PROSITE" id="PS51149">
    <property type="entry name" value="GLY_RADICAL_2"/>
    <property type="match status" value="1"/>
</dbReference>
<evidence type="ECO:0000256" key="1">
    <source>
        <dbReference type="ARBA" id="ARBA00022818"/>
    </source>
</evidence>
<dbReference type="Proteomes" id="UP000220611">
    <property type="component" value="Unassembled WGS sequence"/>
</dbReference>
<reference evidence="7 9" key="3">
    <citation type="submission" date="2017-07" db="EMBL/GenBank/DDBJ databases">
        <title>Prevalence of linear plasmids in Cutibacterium (Propionibacterium) acnes isolates obtained from prostatic tissue.</title>
        <authorList>
            <person name="Davidsson S."/>
            <person name="Carlsson J."/>
            <person name="Molling P."/>
            <person name="Andren O."/>
            <person name="Andersson S.-O."/>
            <person name="Brzuszkiewicz E."/>
            <person name="Poehlein A."/>
            <person name="Al-Zeer M."/>
            <person name="Brinkmann V."/>
            <person name="Scavenius C."/>
            <person name="Nazipi S."/>
            <person name="Soderquist B."/>
            <person name="Bruggemann H."/>
        </authorList>
    </citation>
    <scope>NUCLEOTIDE SEQUENCE [LARGE SCALE GENOMIC DNA]</scope>
    <source>
        <strain evidence="7 9">DSM 753</strain>
    </source>
</reference>
<dbReference type="HOGENOM" id="CLU_009096_0_1_9"/>
<dbReference type="eggNOG" id="COG1882">
    <property type="taxonomic scope" value="Bacteria"/>
</dbReference>
<dbReference type="InterPro" id="IPR004184">
    <property type="entry name" value="PFL_dom"/>
</dbReference>
<keyword evidence="9" id="KW-1185">Reference proteome</keyword>
<evidence type="ECO:0000313" key="7">
    <source>
        <dbReference type="EMBL" id="PEQ24276.1"/>
    </source>
</evidence>
<dbReference type="Proteomes" id="UP000003490">
    <property type="component" value="Unassembled WGS sequence"/>
</dbReference>
<sequence>MKLSERMERLFSYAKSTWKDPPPCPFNRDFQYAAVNLFSDKEVWERAALSFAYALRRAPVIITDDDRIIGRAYQVRFAEPDCYDPELKDYSLQSPGFESGEAVYKGYTDLAELHLVTEPARGHITWDWTKILRLGTEGLKAQYENALHSAKDLEAEHFYRGVLIALEALEDWNDQHVAYLRKMGKQELADLCQHVPRHPARGFKEAIQSFFMQYLAVFYENPFGGNGPGQFDKYLWPYLKKDLENGSCTLEEAEELVEELFIRLDERVSANDLWNEMIITGGTHRDGSSAVSPLSKIMVDAIMKLNITHPTVYMRVPKDADEEYVKLCAKYLKYGNNRAQIYYDPNVIRALTETDGVRPEDATEYGVGGCLEIGIQGMNDDLLQCAWVNMPLMLELAITGGYSLSERKQVDSAGIPLPGLAQHNTFESFYKNYLDFTDRLVGISFSMIERQSIHDEKYRPAYLISSMIDDCLERGRHMHAGGARYHDYSMTPLGIPNVIDGLYAIRTAVFDQHICTAEELVSAMRADFKGYERLQRQLRAIPKYGQENDDADDFARTVVTDIAKMFVTRRNRFGGIFRPMVLTFIYAPLAAAQLGATADGNNMHTMVAQGLTPQSRSMSCGITAAMNSCTKMPFYYFSGGASTMWDLDPHWASEKLIADLLMTFFHNGAQVFQGNTTDVKELIEAQKHPEDYEHLIVRVGGFSARFVGLTPGLQTDIINRRRHNR</sequence>
<dbReference type="InterPro" id="IPR001150">
    <property type="entry name" value="Gly_radical"/>
</dbReference>
<reference evidence="6 8" key="2">
    <citation type="submission" date="2007-08" db="EMBL/GenBank/DDBJ databases">
        <authorList>
            <person name="Fulton L."/>
            <person name="Clifton S."/>
            <person name="Fulton B."/>
            <person name="Xu J."/>
            <person name="Minx P."/>
            <person name="Pepin K.H."/>
            <person name="Johnson M."/>
            <person name="Thiruvilangam P."/>
            <person name="Bhonagiri V."/>
            <person name="Nash W.E."/>
            <person name="Wang C."/>
            <person name="Mardis E.R."/>
            <person name="Wilson R.K."/>
        </authorList>
    </citation>
    <scope>NUCLEOTIDE SEQUENCE [LARGE SCALE GENOMIC DNA]</scope>
    <source>
        <strain evidence="6 8">DSM 753</strain>
    </source>
</reference>
<organism evidence="6 8">
    <name type="scientific">[Clostridium] leptum DSM 753</name>
    <dbReference type="NCBI Taxonomy" id="428125"/>
    <lineage>
        <taxon>Bacteria</taxon>
        <taxon>Bacillati</taxon>
        <taxon>Bacillota</taxon>
        <taxon>Clostridia</taxon>
        <taxon>Eubacteriales</taxon>
        <taxon>Oscillospiraceae</taxon>
        <taxon>Oscillospiraceae incertae sedis</taxon>
    </lineage>
</organism>
<proteinExistence type="predicted"/>
<dbReference type="EMBL" id="NOXF01000006">
    <property type="protein sequence ID" value="PEQ24276.1"/>
    <property type="molecule type" value="Genomic_DNA"/>
</dbReference>
<dbReference type="PANTHER" id="PTHR43641:SF2">
    <property type="entry name" value="DEHYDRATASE YBIW-RELATED"/>
    <property type="match status" value="1"/>
</dbReference>
<evidence type="ECO:0000256" key="3">
    <source>
        <dbReference type="PROSITE-ProRule" id="PRU00493"/>
    </source>
</evidence>
<dbReference type="GO" id="GO:0005829">
    <property type="term" value="C:cytosol"/>
    <property type="evidence" value="ECO:0007669"/>
    <property type="project" value="TreeGrafter"/>
</dbReference>
<dbReference type="Pfam" id="PF01228">
    <property type="entry name" value="Gly_radical"/>
    <property type="match status" value="1"/>
</dbReference>
<dbReference type="EMBL" id="ABCB02000013">
    <property type="protein sequence ID" value="EDO62661.1"/>
    <property type="molecule type" value="Genomic_DNA"/>
</dbReference>
<gene>
    <name evidence="7" type="ORF">CH238_08760</name>
    <name evidence="6" type="ORF">CLOLEP_00475</name>
</gene>
<dbReference type="Pfam" id="PF02901">
    <property type="entry name" value="PFL-like"/>
    <property type="match status" value="1"/>
</dbReference>
<protein>
    <submittedName>
        <fullName evidence="6">Glycine radical domain protein</fullName>
    </submittedName>
</protein>
<accession>A7VPJ9</accession>
<dbReference type="Gene3D" id="3.20.70.20">
    <property type="match status" value="1"/>
</dbReference>
<dbReference type="GO" id="GO:0016829">
    <property type="term" value="F:lyase activity"/>
    <property type="evidence" value="ECO:0007669"/>
    <property type="project" value="UniProtKB-KW"/>
</dbReference>
<evidence type="ECO:0000313" key="8">
    <source>
        <dbReference type="Proteomes" id="UP000003490"/>
    </source>
</evidence>